<keyword evidence="1" id="KW-1133">Transmembrane helix</keyword>
<evidence type="ECO:0000313" key="2">
    <source>
        <dbReference type="EMBL" id="CAB4575286.1"/>
    </source>
</evidence>
<gene>
    <name evidence="2" type="ORF">UFOPK1493_02670</name>
</gene>
<dbReference type="AlphaFoldDB" id="A0A6J6EHF7"/>
<keyword evidence="1" id="KW-0812">Transmembrane</keyword>
<organism evidence="2">
    <name type="scientific">freshwater metagenome</name>
    <dbReference type="NCBI Taxonomy" id="449393"/>
    <lineage>
        <taxon>unclassified sequences</taxon>
        <taxon>metagenomes</taxon>
        <taxon>ecological metagenomes</taxon>
    </lineage>
</organism>
<dbReference type="EMBL" id="CAEZSR010000117">
    <property type="protein sequence ID" value="CAB4575286.1"/>
    <property type="molecule type" value="Genomic_DNA"/>
</dbReference>
<keyword evidence="1" id="KW-0472">Membrane</keyword>
<sequence>MDHAGFIFASYIAAFGGSAALAWYVVRRGRALGRQLPDEDKPWI</sequence>
<reference evidence="2" key="1">
    <citation type="submission" date="2020-05" db="EMBL/GenBank/DDBJ databases">
        <authorList>
            <person name="Chiriac C."/>
            <person name="Salcher M."/>
            <person name="Ghai R."/>
            <person name="Kavagutti S V."/>
        </authorList>
    </citation>
    <scope>NUCLEOTIDE SEQUENCE</scope>
</reference>
<name>A0A6J6EHF7_9ZZZZ</name>
<accession>A0A6J6EHF7</accession>
<feature type="transmembrane region" description="Helical" evidence="1">
    <location>
        <begin position="6"/>
        <end position="26"/>
    </location>
</feature>
<evidence type="ECO:0000256" key="1">
    <source>
        <dbReference type="SAM" id="Phobius"/>
    </source>
</evidence>
<proteinExistence type="predicted"/>
<protein>
    <submittedName>
        <fullName evidence="2">Unannotated protein</fullName>
    </submittedName>
</protein>